<reference evidence="1 2" key="1">
    <citation type="journal article" date="2012" name="New Phytol.">
        <title>Insight into trade-off between wood decay and parasitism from the genome of a fungal forest pathogen.</title>
        <authorList>
            <person name="Olson A."/>
            <person name="Aerts A."/>
            <person name="Asiegbu F."/>
            <person name="Belbahri L."/>
            <person name="Bouzid O."/>
            <person name="Broberg A."/>
            <person name="Canback B."/>
            <person name="Coutinho P.M."/>
            <person name="Cullen D."/>
            <person name="Dalman K."/>
            <person name="Deflorio G."/>
            <person name="van Diepen L.T."/>
            <person name="Dunand C."/>
            <person name="Duplessis S."/>
            <person name="Durling M."/>
            <person name="Gonthier P."/>
            <person name="Grimwood J."/>
            <person name="Fossdal C.G."/>
            <person name="Hansson D."/>
            <person name="Henrissat B."/>
            <person name="Hietala A."/>
            <person name="Himmelstrand K."/>
            <person name="Hoffmeister D."/>
            <person name="Hogberg N."/>
            <person name="James T.Y."/>
            <person name="Karlsson M."/>
            <person name="Kohler A."/>
            <person name="Kues U."/>
            <person name="Lee Y.H."/>
            <person name="Lin Y.C."/>
            <person name="Lind M."/>
            <person name="Lindquist E."/>
            <person name="Lombard V."/>
            <person name="Lucas S."/>
            <person name="Lunden K."/>
            <person name="Morin E."/>
            <person name="Murat C."/>
            <person name="Park J."/>
            <person name="Raffaello T."/>
            <person name="Rouze P."/>
            <person name="Salamov A."/>
            <person name="Schmutz J."/>
            <person name="Solheim H."/>
            <person name="Stahlberg J."/>
            <person name="Velez H."/>
            <person name="de Vries R.P."/>
            <person name="Wiebenga A."/>
            <person name="Woodward S."/>
            <person name="Yakovlev I."/>
            <person name="Garbelotto M."/>
            <person name="Martin F."/>
            <person name="Grigoriev I.V."/>
            <person name="Stenlid J."/>
        </authorList>
    </citation>
    <scope>NUCLEOTIDE SEQUENCE [LARGE SCALE GENOMIC DNA]</scope>
    <source>
        <strain evidence="1 2">TC 32-1</strain>
    </source>
</reference>
<dbReference type="GeneID" id="20668047"/>
<proteinExistence type="predicted"/>
<name>W4KLW1_HETIT</name>
<dbReference type="KEGG" id="hir:HETIRDRAFT_166334"/>
<dbReference type="InParanoid" id="W4KLW1"/>
<dbReference type="Proteomes" id="UP000030671">
    <property type="component" value="Unassembled WGS sequence"/>
</dbReference>
<evidence type="ECO:0000313" key="2">
    <source>
        <dbReference type="Proteomes" id="UP000030671"/>
    </source>
</evidence>
<dbReference type="EMBL" id="KI925454">
    <property type="protein sequence ID" value="ETW86818.1"/>
    <property type="molecule type" value="Genomic_DNA"/>
</dbReference>
<organism evidence="1 2">
    <name type="scientific">Heterobasidion irregulare (strain TC 32-1)</name>
    <dbReference type="NCBI Taxonomy" id="747525"/>
    <lineage>
        <taxon>Eukaryota</taxon>
        <taxon>Fungi</taxon>
        <taxon>Dikarya</taxon>
        <taxon>Basidiomycota</taxon>
        <taxon>Agaricomycotina</taxon>
        <taxon>Agaricomycetes</taxon>
        <taxon>Russulales</taxon>
        <taxon>Bondarzewiaceae</taxon>
        <taxon>Heterobasidion</taxon>
        <taxon>Heterobasidion annosum species complex</taxon>
    </lineage>
</organism>
<gene>
    <name evidence="1" type="ORF">HETIRDRAFT_166334</name>
</gene>
<protein>
    <submittedName>
        <fullName evidence="1">Uncharacterized protein</fullName>
    </submittedName>
</protein>
<sequence>MCPIPVTSQQPIRATGIFYTVISCSLPRTAPTGVTSVNPNSARFLARRLCSAKIIPRPLRQCLGGNGSDSLCFTTDCSRMPAPPYSSVFPSETRQTEMLHV</sequence>
<evidence type="ECO:0000313" key="1">
    <source>
        <dbReference type="EMBL" id="ETW86818.1"/>
    </source>
</evidence>
<dbReference type="RefSeq" id="XP_009540801.1">
    <property type="nucleotide sequence ID" value="XM_009542506.1"/>
</dbReference>
<dbReference type="AlphaFoldDB" id="W4KLW1"/>
<keyword evidence="2" id="KW-1185">Reference proteome</keyword>
<dbReference type="HOGENOM" id="CLU_2292050_0_0_1"/>
<accession>W4KLW1</accession>